<accession>A0A922T921</accession>
<name>A0A922T921_9STRE</name>
<protein>
    <submittedName>
        <fullName evidence="1">Uncharacterized protein</fullName>
    </submittedName>
</protein>
<reference evidence="1 2" key="1">
    <citation type="journal article" date="2014" name="Int. J. Syst. Evol. Microbiol.">
        <title>Phylogenomics and the dynamic genome evolution of the genus Streptococcus.</title>
        <authorList>
            <consortium name="The Broad Institute Genome Sequencing Platform"/>
            <person name="Richards V.P."/>
            <person name="Palmer S.R."/>
            <person name="Pavinski Bitar P.D."/>
            <person name="Qin X."/>
            <person name="Weinstock G.M."/>
            <person name="Highlander S.K."/>
            <person name="Town C.D."/>
            <person name="Burne R.A."/>
            <person name="Stanhope M.J."/>
        </authorList>
    </citation>
    <scope>NUCLEOTIDE SEQUENCE [LARGE SCALE GENOMIC DNA]</scope>
    <source>
        <strain evidence="1 2">CECT 5772</strain>
    </source>
</reference>
<comment type="caution">
    <text evidence="1">The sequence shown here is derived from an EMBL/GenBank/DDBJ whole genome shotgun (WGS) entry which is preliminary data.</text>
</comment>
<evidence type="ECO:0000313" key="2">
    <source>
        <dbReference type="Proteomes" id="UP000028704"/>
    </source>
</evidence>
<organism evidence="1 2">
    <name type="scientific">Streptococcus equi subsp. ruminatorum CECT 5772</name>
    <dbReference type="NCBI Taxonomy" id="1051981"/>
    <lineage>
        <taxon>Bacteria</taxon>
        <taxon>Bacillati</taxon>
        <taxon>Bacillota</taxon>
        <taxon>Bacilli</taxon>
        <taxon>Lactobacillales</taxon>
        <taxon>Streptococcaceae</taxon>
        <taxon>Streptococcus</taxon>
    </lineage>
</organism>
<dbReference type="AlphaFoldDB" id="A0A922T921"/>
<dbReference type="RefSeq" id="WP_037578637.1">
    <property type="nucleotide sequence ID" value="NZ_AWEX01000006.1"/>
</dbReference>
<sequence>MGILKDHLDQACDARLAGELTYSIKEAYRFLGELIDSTPVLKNNPEMRKTFGHLRQALVDVALRLVLEDSAMKTEVQMVSAANNRKNGYTYTMIEAKGAIISPVKTRTPKTMPKKALHRSLASIKNKQFDLFTTQEDLNERYDSDTPPFILLTYGGKNYHLEFVQLGLPNVDSQKWIEKVDIFNAPRLVTSLAEEQATQKKLDLSLTELSEELLRRETNGTRAF</sequence>
<evidence type="ECO:0000313" key="1">
    <source>
        <dbReference type="EMBL" id="KED05382.1"/>
    </source>
</evidence>
<dbReference type="EMBL" id="AWEX01000006">
    <property type="protein sequence ID" value="KED05382.1"/>
    <property type="molecule type" value="Genomic_DNA"/>
</dbReference>
<gene>
    <name evidence="1" type="ORF">CECT5772_01076</name>
</gene>
<proteinExistence type="predicted"/>
<dbReference type="Proteomes" id="UP000028704">
    <property type="component" value="Unassembled WGS sequence"/>
</dbReference>